<sequence length="48" mass="5401">MKNLSGSSAATTTTSSSSSSSYYYYYYYFVRALCSLPVPLKIVSNRRE</sequence>
<keyword evidence="1" id="KW-0472">Membrane</keyword>
<evidence type="ECO:0000313" key="2">
    <source>
        <dbReference type="EMBL" id="ERI81718.1"/>
    </source>
</evidence>
<keyword evidence="1" id="KW-1133">Transmembrane helix</keyword>
<comment type="caution">
    <text evidence="2">The sequence shown here is derived from an EMBL/GenBank/DDBJ whole genome shotgun (WGS) entry which is preliminary data.</text>
</comment>
<feature type="transmembrane region" description="Helical" evidence="1">
    <location>
        <begin position="25"/>
        <end position="43"/>
    </location>
</feature>
<proteinExistence type="predicted"/>
<gene>
    <name evidence="2" type="ORF">HMPREF1981_02904</name>
</gene>
<name>U2CCI9_9BACE</name>
<reference evidence="2 3" key="1">
    <citation type="submission" date="2013-08" db="EMBL/GenBank/DDBJ databases">
        <authorList>
            <person name="Weinstock G."/>
            <person name="Sodergren E."/>
            <person name="Wylie T."/>
            <person name="Fulton L."/>
            <person name="Fulton R."/>
            <person name="Fronick C."/>
            <person name="O'Laughlin M."/>
            <person name="Godfrey J."/>
            <person name="Miner T."/>
            <person name="Herter B."/>
            <person name="Appelbaum E."/>
            <person name="Cordes M."/>
            <person name="Lek S."/>
            <person name="Wollam A."/>
            <person name="Pepin K.H."/>
            <person name="Palsikar V.B."/>
            <person name="Mitreva M."/>
            <person name="Wilson R.K."/>
        </authorList>
    </citation>
    <scope>NUCLEOTIDE SEQUENCE [LARGE SCALE GENOMIC DNA]</scope>
    <source>
        <strain evidence="2 3">F0041</strain>
    </source>
</reference>
<evidence type="ECO:0000313" key="3">
    <source>
        <dbReference type="Proteomes" id="UP000016496"/>
    </source>
</evidence>
<protein>
    <submittedName>
        <fullName evidence="2">Uncharacterized protein</fullName>
    </submittedName>
</protein>
<organism evidence="2 3">
    <name type="scientific">Bacteroides pyogenes F0041</name>
    <dbReference type="NCBI Taxonomy" id="1321819"/>
    <lineage>
        <taxon>Bacteria</taxon>
        <taxon>Pseudomonadati</taxon>
        <taxon>Bacteroidota</taxon>
        <taxon>Bacteroidia</taxon>
        <taxon>Bacteroidales</taxon>
        <taxon>Bacteroidaceae</taxon>
        <taxon>Bacteroides</taxon>
    </lineage>
</organism>
<evidence type="ECO:0000256" key="1">
    <source>
        <dbReference type="SAM" id="Phobius"/>
    </source>
</evidence>
<dbReference type="AlphaFoldDB" id="U2CCI9"/>
<keyword evidence="1" id="KW-0812">Transmembrane</keyword>
<dbReference type="PATRIC" id="fig|1321819.3.peg.2682"/>
<dbReference type="Proteomes" id="UP000016496">
    <property type="component" value="Unassembled WGS sequence"/>
</dbReference>
<dbReference type="EMBL" id="AWSV01000154">
    <property type="protein sequence ID" value="ERI81718.1"/>
    <property type="molecule type" value="Genomic_DNA"/>
</dbReference>
<accession>U2CCI9</accession>
<dbReference type="HOGENOM" id="CLU_3149641_0_0_10"/>